<name>A0ABN6CZA9_9GAMM</name>
<reference evidence="1" key="1">
    <citation type="journal article" date="2022" name="Arch. Microbiol.">
        <title>Thiomicrorhabdus immobilis sp. nov., a mesophilic sulfur-oxidizing bacterium isolated from sediment of a brackish lake in northern Japan.</title>
        <authorList>
            <person name="Kojima H."/>
            <person name="Mochizuki J."/>
            <person name="Kanda M."/>
            <person name="Watanabe T."/>
            <person name="Fukui M."/>
        </authorList>
    </citation>
    <scope>NUCLEOTIDE SEQUENCE</scope>
    <source>
        <strain evidence="1">Am19</strain>
    </source>
</reference>
<protein>
    <submittedName>
        <fullName evidence="1">Uncharacterized protein</fullName>
    </submittedName>
</protein>
<accession>A0ABN6CZA9</accession>
<gene>
    <name evidence="1" type="ORF">THMIRHAM_22170</name>
</gene>
<dbReference type="EMBL" id="AP024202">
    <property type="protein sequence ID" value="BCN94432.1"/>
    <property type="molecule type" value="Genomic_DNA"/>
</dbReference>
<organism evidence="1 2">
    <name type="scientific">Thiomicrorhabdus immobilis</name>
    <dbReference type="NCBI Taxonomy" id="2791037"/>
    <lineage>
        <taxon>Bacteria</taxon>
        <taxon>Pseudomonadati</taxon>
        <taxon>Pseudomonadota</taxon>
        <taxon>Gammaproteobacteria</taxon>
        <taxon>Thiotrichales</taxon>
        <taxon>Piscirickettsiaceae</taxon>
        <taxon>Thiomicrorhabdus</taxon>
    </lineage>
</organism>
<evidence type="ECO:0000313" key="1">
    <source>
        <dbReference type="EMBL" id="BCN94432.1"/>
    </source>
</evidence>
<sequence>MKHLEIKASLCELFKKAMAQAGWHITHQDVGQTELLAYGYVIIWEKESHKVVLHYSDRQGIAQANIETSPQVEQEIKTIISTL</sequence>
<dbReference type="Proteomes" id="UP001054820">
    <property type="component" value="Chromosome"/>
</dbReference>
<proteinExistence type="predicted"/>
<evidence type="ECO:0000313" key="2">
    <source>
        <dbReference type="Proteomes" id="UP001054820"/>
    </source>
</evidence>
<keyword evidence="2" id="KW-1185">Reference proteome</keyword>
<dbReference type="RefSeq" id="WP_237261893.1">
    <property type="nucleotide sequence ID" value="NZ_AP024202.1"/>
</dbReference>